<keyword evidence="2" id="KW-1185">Reference proteome</keyword>
<gene>
    <name evidence="1" type="ORF">PFRI_04480</name>
</gene>
<evidence type="ECO:0000313" key="2">
    <source>
        <dbReference type="Proteomes" id="UP000184514"/>
    </source>
</evidence>
<evidence type="ECO:0000313" key="1">
    <source>
        <dbReference type="EMBL" id="OJI95357.1"/>
    </source>
</evidence>
<accession>A0A1L9P1F4</accession>
<dbReference type="EMBL" id="MLCB01000033">
    <property type="protein sequence ID" value="OJI95357.1"/>
    <property type="molecule type" value="Genomic_DNA"/>
</dbReference>
<dbReference type="Proteomes" id="UP000184514">
    <property type="component" value="Unassembled WGS sequence"/>
</dbReference>
<dbReference type="RefSeq" id="WP_084649564.1">
    <property type="nucleotide sequence ID" value="NZ_MLCB01000033.1"/>
</dbReference>
<evidence type="ECO:0008006" key="3">
    <source>
        <dbReference type="Google" id="ProtNLM"/>
    </source>
</evidence>
<sequence length="166" mass="18786">MSQITATALPEPAFLNVYEADPHTHTDCFQTSIAKNVPLEDFINAFFNSWLFRIERLILKLTVKKPSTDDDIAKLANGTSDSMAAWRTEQRDVDQILLQVPDTPIRTWLMRQSDGDQTHLFFGSAILPARTDKDGTPAMGHMFIVLMGFHKLYARALLYLAKRALC</sequence>
<dbReference type="OrthoDB" id="7406076at2"/>
<proteinExistence type="predicted"/>
<reference evidence="1 2" key="1">
    <citation type="submission" date="2016-10" db="EMBL/GenBank/DDBJ databases">
        <title>Genome sequence of Planktotalea frisia SH6-1.</title>
        <authorList>
            <person name="Poehlein A."/>
            <person name="Bakenhus I."/>
            <person name="Voget S."/>
            <person name="Brinkhoff T."/>
            <person name="Simon M."/>
        </authorList>
    </citation>
    <scope>NUCLEOTIDE SEQUENCE [LARGE SCALE GENOMIC DNA]</scope>
    <source>
        <strain evidence="1 2">SH6-1</strain>
    </source>
</reference>
<dbReference type="AlphaFoldDB" id="A0A1L9P1F4"/>
<name>A0A1L9P1F4_9RHOB</name>
<comment type="caution">
    <text evidence="1">The sequence shown here is derived from an EMBL/GenBank/DDBJ whole genome shotgun (WGS) entry which is preliminary data.</text>
</comment>
<organism evidence="1 2">
    <name type="scientific">Planktotalea frisia</name>
    <dbReference type="NCBI Taxonomy" id="696762"/>
    <lineage>
        <taxon>Bacteria</taxon>
        <taxon>Pseudomonadati</taxon>
        <taxon>Pseudomonadota</taxon>
        <taxon>Alphaproteobacteria</taxon>
        <taxon>Rhodobacterales</taxon>
        <taxon>Paracoccaceae</taxon>
        <taxon>Planktotalea</taxon>
    </lineage>
</organism>
<protein>
    <recommendedName>
        <fullName evidence="3">DUF2867 domain-containing protein</fullName>
    </recommendedName>
</protein>